<dbReference type="STRING" id="133412.A0A1R1Y6Z5"/>
<accession>A0A1R1Y6Z5</accession>
<evidence type="ECO:0000313" key="6">
    <source>
        <dbReference type="Proteomes" id="UP000187283"/>
    </source>
</evidence>
<dbReference type="OrthoDB" id="5560525at2759"/>
<organism evidence="5 6">
    <name type="scientific">Smittium culicis</name>
    <dbReference type="NCBI Taxonomy" id="133412"/>
    <lineage>
        <taxon>Eukaryota</taxon>
        <taxon>Fungi</taxon>
        <taxon>Fungi incertae sedis</taxon>
        <taxon>Zoopagomycota</taxon>
        <taxon>Kickxellomycotina</taxon>
        <taxon>Harpellomycetes</taxon>
        <taxon>Harpellales</taxon>
        <taxon>Legeriomycetaceae</taxon>
        <taxon>Smittium</taxon>
    </lineage>
</organism>
<feature type="compositionally biased region" description="Polar residues" evidence="3">
    <location>
        <begin position="365"/>
        <end position="377"/>
    </location>
</feature>
<dbReference type="EMBL" id="LSSN01000716">
    <property type="protein sequence ID" value="OMJ22640.1"/>
    <property type="molecule type" value="Genomic_DNA"/>
</dbReference>
<gene>
    <name evidence="5" type="ORF">AYI70_g2751</name>
</gene>
<evidence type="ECO:0000256" key="2">
    <source>
        <dbReference type="SAM" id="Coils"/>
    </source>
</evidence>
<name>A0A1R1Y6Z5_9FUNG</name>
<keyword evidence="6" id="KW-1185">Reference proteome</keyword>
<evidence type="ECO:0000256" key="1">
    <source>
        <dbReference type="ARBA" id="ARBA00023054"/>
    </source>
</evidence>
<dbReference type="PANTHER" id="PTHR14430:SF0">
    <property type="entry name" value="SEC2P DOMAIN-CONTAINING PROTEIN"/>
    <property type="match status" value="1"/>
</dbReference>
<reference evidence="5 6" key="1">
    <citation type="submission" date="2017-01" db="EMBL/GenBank/DDBJ databases">
        <authorList>
            <person name="Mah S.A."/>
            <person name="Swanson W.J."/>
            <person name="Moy G.W."/>
            <person name="Vacquier V.D."/>
        </authorList>
    </citation>
    <scope>NUCLEOTIDE SEQUENCE [LARGE SCALE GENOMIC DNA]</scope>
    <source>
        <strain evidence="5 6">GSMNP</strain>
    </source>
</reference>
<proteinExistence type="predicted"/>
<comment type="caution">
    <text evidence="5">The sequence shown here is derived from an EMBL/GenBank/DDBJ whole genome shotgun (WGS) entry which is preliminary data.</text>
</comment>
<feature type="compositionally biased region" description="Low complexity" evidence="3">
    <location>
        <begin position="343"/>
        <end position="356"/>
    </location>
</feature>
<dbReference type="SUPFAM" id="SSF144284">
    <property type="entry name" value="Sec2 N-terminal region"/>
    <property type="match status" value="1"/>
</dbReference>
<evidence type="ECO:0000313" key="5">
    <source>
        <dbReference type="EMBL" id="OMJ22640.1"/>
    </source>
</evidence>
<dbReference type="Proteomes" id="UP000187283">
    <property type="component" value="Unassembled WGS sequence"/>
</dbReference>
<evidence type="ECO:0000256" key="3">
    <source>
        <dbReference type="SAM" id="MobiDB-lite"/>
    </source>
</evidence>
<keyword evidence="1 2" id="KW-0175">Coiled coil</keyword>
<evidence type="ECO:0000259" key="4">
    <source>
        <dbReference type="Pfam" id="PF06428"/>
    </source>
</evidence>
<feature type="compositionally biased region" description="Polar residues" evidence="3">
    <location>
        <begin position="671"/>
        <end position="680"/>
    </location>
</feature>
<dbReference type="GO" id="GO:0005085">
    <property type="term" value="F:guanyl-nucleotide exchange factor activity"/>
    <property type="evidence" value="ECO:0007669"/>
    <property type="project" value="InterPro"/>
</dbReference>
<dbReference type="AlphaFoldDB" id="A0A1R1Y6Z5"/>
<feature type="region of interest" description="Disordered" evidence="3">
    <location>
        <begin position="338"/>
        <end position="409"/>
    </location>
</feature>
<feature type="domain" description="GDP/GTP exchange factor Sec2 N-terminal" evidence="4">
    <location>
        <begin position="747"/>
        <end position="835"/>
    </location>
</feature>
<protein>
    <recommendedName>
        <fullName evidence="4">GDP/GTP exchange factor Sec2 N-terminal domain-containing protein</fullName>
    </recommendedName>
</protein>
<sequence length="860" mass="96613">MYHNPYSKDGIKYDHVLNTFLNSDQSRFSNSIPILDSNKKLYAENIDARTFNVKINRNSSINISISRRSFIELTKTNSQIFKVLNNGAHFISKLGENSTDHTKEPENAVINNNIPNNENVHTISEIETKVVTSSIEMIKSSKLDLLEHSVDNHNKVLDPIDFKESESARSSPAKYLSITVDDILKNHGFFSDFNNETFAISSKFLIENGKNFSPTSNHSDSNPLINNNTLETSDKSQSISISFFSPDELIQPLKSIITPTTNLKLEKKSYGLKGLLSSISTKMPILKNEFKSEISGKRVIKKSNLEIKTNTIRSPQLAFLQNNQTRIHNLKDINTEIINPPLSNKSISKNSSSKKSVYSDEKNEFNSANDVLTDNNASSGSSDDLNPSSHILYDQHSSESTQKKDNKITIKTNEYSSNNNLYRINENPSYQLNHLDSSATKNTQISDEFDNLVKIDDLNLAKIDLESFSMLGLSSDQHPNTDNSYIENNPNNFPENSLSFFSAQNPLQTYITEKIPSSDINSPSSLSKNAFTKKIYSPKEHDRKYSDLSLNIPVNSTVENFDLNTIPNNTINENSYPRSSSKKNHTCINCSTSQENISGTLGSNKSLCESDHMDFSIVNINRPPSKSISYSPNSKKFLHSNIPDSKDDGGYGEAINSDIKKSVPRSKSHSNLKSEINSPNKSHKLTSPKKTIDDSSNKKKNITNSNILNKLTNMFSLDKSEELAKADSDVMDNLSPMEYKKKILYLQKTIDRQNKRINKLENLVIDKQEELDMATEEILNLKNENDKVLKEKAEIEDEIEELSKSLFTEANNLVKNEAILRHNAEQKVIALEKEIAILKGADAPIKSPPDLGIISPIMDK</sequence>
<dbReference type="InterPro" id="IPR040351">
    <property type="entry name" value="RAB3IL/RAB3IP/Sec2"/>
</dbReference>
<dbReference type="GO" id="GO:0070319">
    <property type="term" value="C:Golgi to plasma membrane transport vesicle"/>
    <property type="evidence" value="ECO:0007669"/>
    <property type="project" value="TreeGrafter"/>
</dbReference>
<dbReference type="PANTHER" id="PTHR14430">
    <property type="entry name" value="RABIN3-RELATED"/>
    <property type="match status" value="1"/>
</dbReference>
<feature type="coiled-coil region" evidence="2">
    <location>
        <begin position="743"/>
        <end position="841"/>
    </location>
</feature>
<feature type="compositionally biased region" description="Low complexity" evidence="3">
    <location>
        <begin position="378"/>
        <end position="389"/>
    </location>
</feature>
<feature type="region of interest" description="Disordered" evidence="3">
    <location>
        <begin position="639"/>
        <end position="701"/>
    </location>
</feature>
<dbReference type="Gene3D" id="1.20.5.4880">
    <property type="match status" value="1"/>
</dbReference>
<dbReference type="Pfam" id="PF06428">
    <property type="entry name" value="Sec2p"/>
    <property type="match status" value="1"/>
</dbReference>
<dbReference type="InterPro" id="IPR009449">
    <property type="entry name" value="Sec2_N"/>
</dbReference>
<dbReference type="GO" id="GO:0051286">
    <property type="term" value="C:cell tip"/>
    <property type="evidence" value="ECO:0007669"/>
    <property type="project" value="TreeGrafter"/>
</dbReference>
<dbReference type="GO" id="GO:0006887">
    <property type="term" value="P:exocytosis"/>
    <property type="evidence" value="ECO:0007669"/>
    <property type="project" value="TreeGrafter"/>
</dbReference>